<gene>
    <name evidence="1" type="ordered locus">P9303_17411</name>
</gene>
<dbReference type="EMBL" id="CP000554">
    <property type="protein sequence ID" value="ABM78483.1"/>
    <property type="molecule type" value="Genomic_DNA"/>
</dbReference>
<dbReference type="Proteomes" id="UP000002274">
    <property type="component" value="Chromosome"/>
</dbReference>
<evidence type="ECO:0000313" key="1">
    <source>
        <dbReference type="EMBL" id="ABM78483.1"/>
    </source>
</evidence>
<reference evidence="1 2" key="1">
    <citation type="journal article" date="2007" name="PLoS Genet.">
        <title>Patterns and implications of gene gain and loss in the evolution of Prochlorococcus.</title>
        <authorList>
            <person name="Kettler G.C."/>
            <person name="Martiny A.C."/>
            <person name="Huang K."/>
            <person name="Zucker J."/>
            <person name="Coleman M.L."/>
            <person name="Rodrigue S."/>
            <person name="Chen F."/>
            <person name="Lapidus A."/>
            <person name="Ferriera S."/>
            <person name="Johnson J."/>
            <person name="Steglich C."/>
            <person name="Church G.M."/>
            <person name="Richardson P."/>
            <person name="Chisholm S.W."/>
        </authorList>
    </citation>
    <scope>NUCLEOTIDE SEQUENCE [LARGE SCALE GENOMIC DNA]</scope>
    <source>
        <strain evidence="1 2">MIT 9303</strain>
    </source>
</reference>
<organism evidence="1 2">
    <name type="scientific">Prochlorococcus marinus (strain MIT 9303)</name>
    <dbReference type="NCBI Taxonomy" id="59922"/>
    <lineage>
        <taxon>Bacteria</taxon>
        <taxon>Bacillati</taxon>
        <taxon>Cyanobacteriota</taxon>
        <taxon>Cyanophyceae</taxon>
        <taxon>Synechococcales</taxon>
        <taxon>Prochlorococcaceae</taxon>
        <taxon>Prochlorococcus</taxon>
    </lineage>
</organism>
<proteinExistence type="predicted"/>
<protein>
    <submittedName>
        <fullName evidence="1">Uncharacterized protein</fullName>
    </submittedName>
</protein>
<accession>A2CAH3</accession>
<dbReference type="KEGG" id="pmf:P9303_17411"/>
<evidence type="ECO:0000313" key="2">
    <source>
        <dbReference type="Proteomes" id="UP000002274"/>
    </source>
</evidence>
<sequence>MHPTSVIAGIQHGEVARSEGHHLKGLLDASITPRPMP</sequence>
<dbReference type="AlphaFoldDB" id="A2CAH3"/>
<dbReference type="STRING" id="59922.P9303_17411"/>
<dbReference type="HOGENOM" id="CLU_3347247_0_0_3"/>
<name>A2CAH3_PROM3</name>